<protein>
    <submittedName>
        <fullName evidence="4">FecR family protein</fullName>
    </submittedName>
</protein>
<gene>
    <name evidence="4" type="ORF">H8S77_01365</name>
</gene>
<sequence>MEKNKVYNILRRLADHTVPSKYRPIIRNWIISSKDIPEKETAMRQIWLETKAEADENTRQSFHATLQKIHHTDHPAVRISLRTRLLRYAAILIIPIITGTAAWWLTKNEYAEPEMIECYVPNGKQESIQLPDGSVIQVNSGSLLIYPREFSKKKRSVYLSGEANFTVAKNPDKPFIVSTGPLKVEVLGTKFNIESYPDNDRITTTLEHGSVKIYKNEAPEKSIIMKPDEQVIYNSQDETFSIDWVEASDCSAWTQGELKFTNQPLHEILTTMERKYNVQIKLSPEISTSDLFTMKFKQHETIEDAMYIFAQLAGNINYKIEGKEILLFKAGKEVARK</sequence>
<comment type="caution">
    <text evidence="4">The sequence shown here is derived from an EMBL/GenBank/DDBJ whole genome shotgun (WGS) entry which is preliminary data.</text>
</comment>
<evidence type="ECO:0000256" key="1">
    <source>
        <dbReference type="SAM" id="Phobius"/>
    </source>
</evidence>
<evidence type="ECO:0000313" key="4">
    <source>
        <dbReference type="EMBL" id="MBC5641538.1"/>
    </source>
</evidence>
<keyword evidence="5" id="KW-1185">Reference proteome</keyword>
<dbReference type="InterPro" id="IPR032508">
    <property type="entry name" value="FecR_C"/>
</dbReference>
<evidence type="ECO:0000259" key="3">
    <source>
        <dbReference type="Pfam" id="PF16344"/>
    </source>
</evidence>
<keyword evidence="1" id="KW-0472">Membrane</keyword>
<dbReference type="Gene3D" id="2.60.120.1440">
    <property type="match status" value="1"/>
</dbReference>
<dbReference type="Gene3D" id="3.55.50.30">
    <property type="match status" value="1"/>
</dbReference>
<dbReference type="Proteomes" id="UP000644010">
    <property type="component" value="Unassembled WGS sequence"/>
</dbReference>
<dbReference type="Pfam" id="PF16344">
    <property type="entry name" value="FecR_C"/>
    <property type="match status" value="1"/>
</dbReference>
<dbReference type="EMBL" id="JACOOI010000001">
    <property type="protein sequence ID" value="MBC5641538.1"/>
    <property type="molecule type" value="Genomic_DNA"/>
</dbReference>
<dbReference type="RefSeq" id="WP_186957997.1">
    <property type="nucleotide sequence ID" value="NZ_JACOOI010000001.1"/>
</dbReference>
<dbReference type="PIRSF" id="PIRSF018266">
    <property type="entry name" value="FecR"/>
    <property type="match status" value="1"/>
</dbReference>
<feature type="transmembrane region" description="Helical" evidence="1">
    <location>
        <begin position="85"/>
        <end position="105"/>
    </location>
</feature>
<dbReference type="InterPro" id="IPR006860">
    <property type="entry name" value="FecR"/>
</dbReference>
<feature type="domain" description="FecR protein" evidence="2">
    <location>
        <begin position="121"/>
        <end position="212"/>
    </location>
</feature>
<evidence type="ECO:0000259" key="2">
    <source>
        <dbReference type="Pfam" id="PF04773"/>
    </source>
</evidence>
<keyword evidence="1" id="KW-0812">Transmembrane</keyword>
<keyword evidence="1" id="KW-1133">Transmembrane helix</keyword>
<dbReference type="Pfam" id="PF04773">
    <property type="entry name" value="FecR"/>
    <property type="match status" value="1"/>
</dbReference>
<evidence type="ECO:0000313" key="5">
    <source>
        <dbReference type="Proteomes" id="UP000644010"/>
    </source>
</evidence>
<organism evidence="4 5">
    <name type="scientific">Parabacteroides segnis</name>
    <dbReference type="NCBI Taxonomy" id="2763058"/>
    <lineage>
        <taxon>Bacteria</taxon>
        <taxon>Pseudomonadati</taxon>
        <taxon>Bacteroidota</taxon>
        <taxon>Bacteroidia</taxon>
        <taxon>Bacteroidales</taxon>
        <taxon>Tannerellaceae</taxon>
        <taxon>Parabacteroides</taxon>
    </lineage>
</organism>
<dbReference type="InterPro" id="IPR012373">
    <property type="entry name" value="Ferrdict_sens_TM"/>
</dbReference>
<dbReference type="PANTHER" id="PTHR30273:SF2">
    <property type="entry name" value="PROTEIN FECR"/>
    <property type="match status" value="1"/>
</dbReference>
<feature type="domain" description="Protein FecR C-terminal" evidence="3">
    <location>
        <begin position="258"/>
        <end position="326"/>
    </location>
</feature>
<proteinExistence type="predicted"/>
<reference evidence="4 5" key="1">
    <citation type="submission" date="2020-08" db="EMBL/GenBank/DDBJ databases">
        <title>Genome public.</title>
        <authorList>
            <person name="Liu C."/>
            <person name="Sun Q."/>
        </authorList>
    </citation>
    <scope>NUCLEOTIDE SEQUENCE [LARGE SCALE GENOMIC DNA]</scope>
    <source>
        <strain evidence="4 5">BX2</strain>
    </source>
</reference>
<name>A0ABR7DVK5_9BACT</name>
<dbReference type="PANTHER" id="PTHR30273">
    <property type="entry name" value="PERIPLASMIC SIGNAL SENSOR AND SIGMA FACTOR ACTIVATOR FECR-RELATED"/>
    <property type="match status" value="1"/>
</dbReference>
<accession>A0ABR7DVK5</accession>